<dbReference type="EMBL" id="JPFK01000003">
    <property type="protein sequence ID" value="KFB02003.1"/>
    <property type="molecule type" value="Genomic_DNA"/>
</dbReference>
<feature type="transmembrane region" description="Helical" evidence="2">
    <location>
        <begin position="384"/>
        <end position="405"/>
    </location>
</feature>
<dbReference type="OrthoDB" id="1090267at2"/>
<keyword evidence="2" id="KW-0812">Transmembrane</keyword>
<comment type="caution">
    <text evidence="4">The sequence shown here is derived from an EMBL/GenBank/DDBJ whole genome shotgun (WGS) entry which is preliminary data.</text>
</comment>
<organism evidence="4 5">
    <name type="scientific">Mangrovimonas yunxiaonensis</name>
    <dbReference type="NCBI Taxonomy" id="1197477"/>
    <lineage>
        <taxon>Bacteria</taxon>
        <taxon>Pseudomonadati</taxon>
        <taxon>Bacteroidota</taxon>
        <taxon>Flavobacteriia</taxon>
        <taxon>Flavobacteriales</taxon>
        <taxon>Flavobacteriaceae</taxon>
        <taxon>Mangrovimonas</taxon>
    </lineage>
</organism>
<keyword evidence="2" id="KW-1133">Transmembrane helix</keyword>
<accession>A0A084TMR7</accession>
<name>A0A084TMR7_9FLAO</name>
<keyword evidence="5" id="KW-1185">Reference proteome</keyword>
<sequence length="581" mass="67712">MRSCIVLLWLSFLGHAVLAQQNTLSSQEALTQFNHLWEDMNRTFPEDDFKTYRRTSFTEAQLQTYLSQYYQLMDLLNSVTGHHKLKVDTYLHFGYWFHQIEFPQQAITAYNHFFDYSATFSSSLEILDQESYIKKQNYAYSATAEDYAKLNQLDKASQMHLANIAFSKAYPGISFPSALNNYGLFFYWHKHDLENALKYFKEAQRATLDYNPNHTLIGSIRDNIADVYVDQGQYALALPLYKTNFHFFQHTPIETTQQLDSRRLISAGAQLVSTYVKLNRITEAEATFKTLQEIKAQQDQQLHPYSTIEILQAKEDLALGQANPMTAYHASKAILTLSDSIHEASKKIDERWVNEFNKITFDRVALNHKIDQMNKESKIKSQRINLWLFALVFSIILILLASLFVRRRQHLINAKNKQLLAEKTLENSTLKVKQLNFKIASKERDLSDFAINLSQNQEWVALLAQKIEALKQANQQEKNKLLEDLENEINNKVTFDKNTKDFFERLDKLSDAFYSKLTNDFPSLSKNEIRLCSLIRLKIDSRSIATLQNITLASLNTSRYRLRKKLRLKKHKNLDTFIQNI</sequence>
<feature type="chain" id="PRO_5001782699" description="MalT-like TPR region domain-containing protein" evidence="3">
    <location>
        <begin position="20"/>
        <end position="581"/>
    </location>
</feature>
<keyword evidence="3" id="KW-0732">Signal</keyword>
<dbReference type="eggNOG" id="COG0457">
    <property type="taxonomic scope" value="Bacteria"/>
</dbReference>
<proteinExistence type="predicted"/>
<feature type="signal peptide" evidence="3">
    <location>
        <begin position="1"/>
        <end position="19"/>
    </location>
</feature>
<gene>
    <name evidence="4" type="ORF">IA57_03845</name>
</gene>
<dbReference type="InterPro" id="IPR011990">
    <property type="entry name" value="TPR-like_helical_dom_sf"/>
</dbReference>
<protein>
    <recommendedName>
        <fullName evidence="6">MalT-like TPR region domain-containing protein</fullName>
    </recommendedName>
</protein>
<dbReference type="GO" id="GO:0006355">
    <property type="term" value="P:regulation of DNA-templated transcription"/>
    <property type="evidence" value="ECO:0007669"/>
    <property type="project" value="InterPro"/>
</dbReference>
<dbReference type="Proteomes" id="UP000028521">
    <property type="component" value="Unassembled WGS sequence"/>
</dbReference>
<dbReference type="GO" id="GO:0003677">
    <property type="term" value="F:DNA binding"/>
    <property type="evidence" value="ECO:0007669"/>
    <property type="project" value="InterPro"/>
</dbReference>
<evidence type="ECO:0000313" key="4">
    <source>
        <dbReference type="EMBL" id="KFB02003.1"/>
    </source>
</evidence>
<evidence type="ECO:0000256" key="3">
    <source>
        <dbReference type="SAM" id="SignalP"/>
    </source>
</evidence>
<dbReference type="RefSeq" id="WP_036119325.1">
    <property type="nucleotide sequence ID" value="NZ_BMET01000005.1"/>
</dbReference>
<reference evidence="4 5" key="1">
    <citation type="journal article" date="2014" name="Genome Announc.">
        <title>Draft Genome Sequence of the Algicidal Bacterium Mangrovimonas yunxiaonensis Strain LY01.</title>
        <authorList>
            <person name="Li Y."/>
            <person name="Zhu H."/>
            <person name="Li C."/>
            <person name="Zhang H."/>
            <person name="Chen Z."/>
            <person name="Zheng W."/>
            <person name="Xu H."/>
            <person name="Zheng T."/>
        </authorList>
    </citation>
    <scope>NUCLEOTIDE SEQUENCE [LARGE SCALE GENOMIC DNA]</scope>
    <source>
        <strain evidence="4 5">LY01</strain>
    </source>
</reference>
<evidence type="ECO:0000313" key="5">
    <source>
        <dbReference type="Proteomes" id="UP000028521"/>
    </source>
</evidence>
<keyword evidence="2" id="KW-0472">Membrane</keyword>
<dbReference type="SUPFAM" id="SSF48452">
    <property type="entry name" value="TPR-like"/>
    <property type="match status" value="1"/>
</dbReference>
<dbReference type="InterPro" id="IPR016032">
    <property type="entry name" value="Sig_transdc_resp-reg_C-effctor"/>
</dbReference>
<dbReference type="STRING" id="1197477.IA57_03845"/>
<dbReference type="Pfam" id="PF13424">
    <property type="entry name" value="TPR_12"/>
    <property type="match status" value="1"/>
</dbReference>
<evidence type="ECO:0000256" key="2">
    <source>
        <dbReference type="SAM" id="Phobius"/>
    </source>
</evidence>
<evidence type="ECO:0008006" key="6">
    <source>
        <dbReference type="Google" id="ProtNLM"/>
    </source>
</evidence>
<feature type="coiled-coil region" evidence="1">
    <location>
        <begin position="460"/>
        <end position="491"/>
    </location>
</feature>
<reference evidence="5" key="2">
    <citation type="submission" date="2014-07" db="EMBL/GenBank/DDBJ databases">
        <title>Genome sequence of Mangrovimonas yunxiaonensis.</title>
        <authorList>
            <person name="Li Y."/>
            <person name="Zheng T."/>
        </authorList>
    </citation>
    <scope>NUCLEOTIDE SEQUENCE [LARGE SCALE GENOMIC DNA]</scope>
    <source>
        <strain evidence="5">LY01</strain>
    </source>
</reference>
<dbReference type="AlphaFoldDB" id="A0A084TMR7"/>
<keyword evidence="1" id="KW-0175">Coiled coil</keyword>
<evidence type="ECO:0000256" key="1">
    <source>
        <dbReference type="SAM" id="Coils"/>
    </source>
</evidence>
<dbReference type="Gene3D" id="1.25.40.10">
    <property type="entry name" value="Tetratricopeptide repeat domain"/>
    <property type="match status" value="1"/>
</dbReference>
<dbReference type="SUPFAM" id="SSF46894">
    <property type="entry name" value="C-terminal effector domain of the bipartite response regulators"/>
    <property type="match status" value="1"/>
</dbReference>